<evidence type="ECO:0000259" key="2">
    <source>
        <dbReference type="Pfam" id="PF02371"/>
    </source>
</evidence>
<gene>
    <name evidence="3" type="ORF">PAECIP111802_06753</name>
</gene>
<protein>
    <submittedName>
        <fullName evidence="3">IS110 family transposase ISArsp3</fullName>
    </submittedName>
</protein>
<dbReference type="RefSeq" id="WP_230415672.1">
    <property type="nucleotide sequence ID" value="NZ_CAJVCE010000035.1"/>
</dbReference>
<evidence type="ECO:0000313" key="3">
    <source>
        <dbReference type="EMBL" id="CAG7657512.1"/>
    </source>
</evidence>
<keyword evidence="1" id="KW-0812">Transmembrane</keyword>
<keyword evidence="4" id="KW-1185">Reference proteome</keyword>
<dbReference type="PANTHER" id="PTHR33055:SF15">
    <property type="entry name" value="TRANSPOSASE-RELATED"/>
    <property type="match status" value="1"/>
</dbReference>
<dbReference type="PANTHER" id="PTHR33055">
    <property type="entry name" value="TRANSPOSASE FOR INSERTION SEQUENCE ELEMENT IS1111A"/>
    <property type="match status" value="1"/>
</dbReference>
<sequence length="220" mass="24884">MGLSSRDMMNAMIEGDENPAKLAAFPDRTLKKKKEELELALRGNMIAHGRIMLKTTLTHVDFPNEQIVELDMEVAKRLDPFQQDIERLDTNPGIAKRTAEQILAEIGTDVGSRFPSTHLCSWVGLVPRQNERAGERKSSKTRKGNKYLRSALIEVAHSVCRSDNYLGARYRRIAARKGRHRAALAVAYSIMTIVYHLLTRGEDYKDDLINTCTSKRLCRG</sequence>
<dbReference type="InterPro" id="IPR047650">
    <property type="entry name" value="Transpos_IS110"/>
</dbReference>
<feature type="domain" description="Transposase IS116/IS110/IS902 C-terminal" evidence="2">
    <location>
        <begin position="86"/>
        <end position="170"/>
    </location>
</feature>
<feature type="transmembrane region" description="Helical" evidence="1">
    <location>
        <begin position="181"/>
        <end position="198"/>
    </location>
</feature>
<keyword evidence="1" id="KW-1133">Transmembrane helix</keyword>
<organism evidence="3 4">
    <name type="scientific">Paenibacillus allorhizosphaerae</name>
    <dbReference type="NCBI Taxonomy" id="2849866"/>
    <lineage>
        <taxon>Bacteria</taxon>
        <taxon>Bacillati</taxon>
        <taxon>Bacillota</taxon>
        <taxon>Bacilli</taxon>
        <taxon>Bacillales</taxon>
        <taxon>Paenibacillaceae</taxon>
        <taxon>Paenibacillus</taxon>
    </lineage>
</organism>
<dbReference type="Proteomes" id="UP000730618">
    <property type="component" value="Unassembled WGS sequence"/>
</dbReference>
<proteinExistence type="predicted"/>
<evidence type="ECO:0000256" key="1">
    <source>
        <dbReference type="SAM" id="Phobius"/>
    </source>
</evidence>
<evidence type="ECO:0000313" key="4">
    <source>
        <dbReference type="Proteomes" id="UP000730618"/>
    </source>
</evidence>
<accession>A0ABM8VT87</accession>
<name>A0ABM8VT87_9BACL</name>
<dbReference type="Pfam" id="PF02371">
    <property type="entry name" value="Transposase_20"/>
    <property type="match status" value="1"/>
</dbReference>
<comment type="caution">
    <text evidence="3">The sequence shown here is derived from an EMBL/GenBank/DDBJ whole genome shotgun (WGS) entry which is preliminary data.</text>
</comment>
<reference evidence="3 4" key="1">
    <citation type="submission" date="2021-06" db="EMBL/GenBank/DDBJ databases">
        <authorList>
            <person name="Criscuolo A."/>
        </authorList>
    </citation>
    <scope>NUCLEOTIDE SEQUENCE [LARGE SCALE GENOMIC DNA]</scope>
    <source>
        <strain evidence="4">CIP 111802</strain>
    </source>
</reference>
<dbReference type="InterPro" id="IPR003346">
    <property type="entry name" value="Transposase_20"/>
</dbReference>
<dbReference type="EMBL" id="CAJVCE010000035">
    <property type="protein sequence ID" value="CAG7657512.1"/>
    <property type="molecule type" value="Genomic_DNA"/>
</dbReference>
<keyword evidence="1" id="KW-0472">Membrane</keyword>